<dbReference type="InterPro" id="IPR011335">
    <property type="entry name" value="Restrct_endonuc-II-like"/>
</dbReference>
<evidence type="ECO:0000313" key="1">
    <source>
        <dbReference type="EMBL" id="GAS96184.1"/>
    </source>
</evidence>
<keyword evidence="2" id="KW-1185">Reference proteome</keyword>
<dbReference type="RefSeq" id="WP_064961313.1">
    <property type="nucleotide sequence ID" value="NZ_BCSY01000047.1"/>
</dbReference>
<accession>A0A117IAC6</accession>
<dbReference type="Gene3D" id="3.40.960.10">
    <property type="entry name" value="VSR Endonuclease"/>
    <property type="match status" value="1"/>
</dbReference>
<comment type="caution">
    <text evidence="1">The sequence shown here is derived from an EMBL/GenBank/DDBJ whole genome shotgun (WGS) entry which is preliminary data.</text>
</comment>
<dbReference type="EMBL" id="BCSY01000047">
    <property type="protein sequence ID" value="GAS96184.1"/>
    <property type="molecule type" value="Genomic_DNA"/>
</dbReference>
<organism evidence="1 2">
    <name type="scientific">Mycolicibacterium canariasense</name>
    <name type="common">Mycobacterium canariasense</name>
    <dbReference type="NCBI Taxonomy" id="228230"/>
    <lineage>
        <taxon>Bacteria</taxon>
        <taxon>Bacillati</taxon>
        <taxon>Actinomycetota</taxon>
        <taxon>Actinomycetes</taxon>
        <taxon>Mycobacteriales</taxon>
        <taxon>Mycobacteriaceae</taxon>
        <taxon>Mycolicibacterium</taxon>
    </lineage>
</organism>
<name>A0A117IAC6_MYCCR</name>
<dbReference type="STRING" id="228230.RMCC_3150"/>
<dbReference type="Proteomes" id="UP000069443">
    <property type="component" value="Unassembled WGS sequence"/>
</dbReference>
<gene>
    <name evidence="1" type="ORF">RMCC_3150</name>
</gene>
<dbReference type="AlphaFoldDB" id="A0A117IAC6"/>
<evidence type="ECO:0008006" key="3">
    <source>
        <dbReference type="Google" id="ProtNLM"/>
    </source>
</evidence>
<reference evidence="2" key="2">
    <citation type="submission" date="2016-02" db="EMBL/GenBank/DDBJ databases">
        <title>Draft genome sequence of five rapidly growing Mycobacterium species.</title>
        <authorList>
            <person name="Katahira K."/>
            <person name="Gotou Y."/>
            <person name="Iida K."/>
            <person name="Ogura Y."/>
            <person name="Hayashi T."/>
        </authorList>
    </citation>
    <scope>NUCLEOTIDE SEQUENCE [LARGE SCALE GENOMIC DNA]</scope>
    <source>
        <strain evidence="2">JCM15298</strain>
    </source>
</reference>
<protein>
    <recommendedName>
        <fullName evidence="3">DUF559 domain-containing protein</fullName>
    </recommendedName>
</protein>
<reference evidence="2" key="1">
    <citation type="journal article" date="2016" name="Genome Announc.">
        <title>Draft Genome Sequences of Five Rapidly Growing Mycobacterium Species, M. thermoresistibile, M. fortuitum subsp. acetamidolyticum, M. canariasense, M. brisbanense, and M. novocastrense.</title>
        <authorList>
            <person name="Katahira K."/>
            <person name="Ogura Y."/>
            <person name="Gotoh Y."/>
            <person name="Hayashi T."/>
        </authorList>
    </citation>
    <scope>NUCLEOTIDE SEQUENCE [LARGE SCALE GENOMIC DNA]</scope>
    <source>
        <strain evidence="2">JCM15298</strain>
    </source>
</reference>
<sequence length="313" mass="35118">MGKLIVGSQARRGGMTGYELRRHHDRVHRDVYAPKGQVLTLADRIAAAWLRSHQGGVIAGVAASALHGACWIDDEIPIELIWEISRPPAGIVVRRDRLESDEVMLAGVRLTTPARTAFDLGRHRPRTEALARMDELQRVTAFDADEVSTLIERHRGARGLKQLRALLPLVDSGAASPQESRLRLLLLDTGFPKPATQLPVTDGARVLRTVDMGWEKFKVVIEYDGDQHRTNRFQYVKDLRVLPRLDALGWNVLRVIKEDTDWMIVERAYRALVARGWDGRLGPAHPCRAGLAAKLQFLRSPLELPRNSRNLAV</sequence>
<evidence type="ECO:0000313" key="2">
    <source>
        <dbReference type="Proteomes" id="UP000069443"/>
    </source>
</evidence>
<dbReference type="SUPFAM" id="SSF52980">
    <property type="entry name" value="Restriction endonuclease-like"/>
    <property type="match status" value="1"/>
</dbReference>
<proteinExistence type="predicted"/>